<accession>A0A7G7CSK6</accession>
<keyword evidence="3" id="KW-1185">Reference proteome</keyword>
<evidence type="ECO:0000313" key="2">
    <source>
        <dbReference type="EMBL" id="QNE90572.1"/>
    </source>
</evidence>
<dbReference type="Pfam" id="PF17252">
    <property type="entry name" value="DUF5319"/>
    <property type="match status" value="1"/>
</dbReference>
<proteinExistence type="predicted"/>
<dbReference type="RefSeq" id="WP_185176946.1">
    <property type="nucleotide sequence ID" value="NZ_CP059404.1"/>
</dbReference>
<feature type="region of interest" description="Disordered" evidence="1">
    <location>
        <begin position="1"/>
        <end position="22"/>
    </location>
</feature>
<name>A0A7G7CSK6_9CORY</name>
<dbReference type="InterPro" id="IPR035165">
    <property type="entry name" value="DUF5319"/>
</dbReference>
<dbReference type="AlphaFoldDB" id="A0A7G7CSK6"/>
<dbReference type="KEGG" id="cik:H0194_07780"/>
<sequence length="116" mass="13111">MPMDPFANDPNDPASFLEDEAVPELSESERLEHVRDLIAVEQFSRRLSPYGFDGVMFLCGDCNNTHFYEWDIMAANIRALLAGELPPVHEPGAEVDPHRYVPWEYAQGFLDGLNAD</sequence>
<organism evidence="2 3">
    <name type="scientific">Corynebacterium incognita</name>
    <dbReference type="NCBI Taxonomy" id="2754725"/>
    <lineage>
        <taxon>Bacteria</taxon>
        <taxon>Bacillati</taxon>
        <taxon>Actinomycetota</taxon>
        <taxon>Actinomycetes</taxon>
        <taxon>Mycobacteriales</taxon>
        <taxon>Corynebacteriaceae</taxon>
        <taxon>Corynebacterium</taxon>
    </lineage>
</organism>
<dbReference type="EMBL" id="CP059404">
    <property type="protein sequence ID" value="QNE90572.1"/>
    <property type="molecule type" value="Genomic_DNA"/>
</dbReference>
<dbReference type="Proteomes" id="UP000515743">
    <property type="component" value="Chromosome"/>
</dbReference>
<reference evidence="2 3" key="1">
    <citation type="submission" date="2020-07" db="EMBL/GenBank/DDBJ databases">
        <title>Complete genome and description of Corynebacterium incognita strain Marseille-Q3630 sp. nov.</title>
        <authorList>
            <person name="Boxberger M."/>
        </authorList>
    </citation>
    <scope>NUCLEOTIDE SEQUENCE [LARGE SCALE GENOMIC DNA]</scope>
    <source>
        <strain evidence="2 3">Marseille-Q3630</strain>
    </source>
</reference>
<evidence type="ECO:0000313" key="3">
    <source>
        <dbReference type="Proteomes" id="UP000515743"/>
    </source>
</evidence>
<protein>
    <submittedName>
        <fullName evidence="2">DUF5319 domain-containing protein</fullName>
    </submittedName>
</protein>
<gene>
    <name evidence="2" type="ORF">H0194_07780</name>
</gene>
<evidence type="ECO:0000256" key="1">
    <source>
        <dbReference type="SAM" id="MobiDB-lite"/>
    </source>
</evidence>